<dbReference type="InterPro" id="IPR047187">
    <property type="entry name" value="SF1_C_Upf1"/>
</dbReference>
<dbReference type="RefSeq" id="WP_160844684.1">
    <property type="nucleotide sequence ID" value="NZ_WVHT01000004.1"/>
</dbReference>
<evidence type="ECO:0000313" key="6">
    <source>
        <dbReference type="EMBL" id="MXV51517.1"/>
    </source>
</evidence>
<evidence type="ECO:0000256" key="3">
    <source>
        <dbReference type="ARBA" id="ARBA00022806"/>
    </source>
</evidence>
<keyword evidence="7" id="KW-1185">Reference proteome</keyword>
<dbReference type="SUPFAM" id="SSF52540">
    <property type="entry name" value="P-loop containing nucleoside triphosphate hydrolases"/>
    <property type="match status" value="1"/>
</dbReference>
<evidence type="ECO:0000256" key="1">
    <source>
        <dbReference type="ARBA" id="ARBA00022741"/>
    </source>
</evidence>
<dbReference type="GO" id="GO:0016787">
    <property type="term" value="F:hydrolase activity"/>
    <property type="evidence" value="ECO:0007669"/>
    <property type="project" value="UniProtKB-KW"/>
</dbReference>
<sequence length="1160" mass="129990">MGRPFFNYSIVQLEAAYESNRNDQNFLKGLLEELEHRTTARADKLAKDVLTSIDYLDSSAEKTKDSFELQPEAPKVKTEPVEINDFILDVDLEIPKFETQQRPVIANKPEDVLSSWIALEVFSPQTFKRPEDLAGGDRRLIVPLIGNQLPWVGEVEKSRPKYQLFYHVILGTIDMQKAIAGLLPIYSDERIERPPATGEAIIASLVLDQKGRLVEEGCIGISSFAWGLNHAFQGNLASLGDWPKVEKVVTEQLMKALLPYNQQNENSSAITLDALNKTLNALVKAFKIPPEFLKSNPFALRAYEYYKNDSPEPLLLNSFFVSDLAEARKLFLEKKAPPILKKYLRVETPTSRINLLDDTAKLEESVAPRMAPLARWPGAGRHPLVLLQQAAVNLAFNTLKKDSGILAVNGPPGTGKTTLLRDIVAGLVSDRAEEMCKFDDPATAFTFSGQKLKAGTAWLHLYNLDSSLKGFEMVIASSNNKAVENVSAELPGINSIAADAVDLRYFKSLSDNLLERDSWGLIAAVLGNAGNRFRFKQAFWWDEDTGLARYLGEANGTPQLIDVIDPETGKVTGTRKPRIVIEENAPSSHVQAISNWNSARNEFQIAVEESKASIEQINSIREAVLALPKLVKAEREAKEALDVAVVSETEVLKELNKLLEVRDVLDRKLKATEAVGKELLQRRPSFFSRLFNSKKYQDWKEEYDTHLLVLKLARKEFNGIKSQVHTSEEKYKNRQESRGRLAQNYQKTYQLFKARNTTVEQARLRLKSHLIDTGFFAQERQQIHITSPWFDNSIQSLRDNVFIKAIKLHKAFIAAAAKPLRNNLNVFTQLLGGLRFDEKEKLSLLPDLWSSLFLVVPSVSTTFASVRRMMEDLPPGSLGWSLIDEAGQALPQAAVGLLMRTKRAIVVGDPIQIEPVVTLPDTMTKRICKHFGADPDKYNAPEASVQTLADSVTQYFAEFETNGGSRAVGVPLLVHRRCDEPMFSISNAVAYSNLMVPAKQRAQSKIRDLLGPSRWIDVQGQAVDKWCPEEGEIVIDVLKRLKAASIYPNIYIITPFVIVADNLRRLLIDSRILDSWVDEPFKWPYERIGTVHTVQGREAEAVVFVLGAQMTQQNGARAWAGGRPNLLNVAVTRAKEVVYVVGNKELWKGAGLFKDLSRRL</sequence>
<keyword evidence="3" id="KW-0347">Helicase</keyword>
<accession>A0A7K1YAA2</accession>
<dbReference type="InterPro" id="IPR050534">
    <property type="entry name" value="Coronavir_polyprotein_1ab"/>
</dbReference>
<keyword evidence="2" id="KW-0378">Hydrolase</keyword>
<dbReference type="GO" id="GO:0005524">
    <property type="term" value="F:ATP binding"/>
    <property type="evidence" value="ECO:0007669"/>
    <property type="project" value="UniProtKB-KW"/>
</dbReference>
<evidence type="ECO:0000256" key="4">
    <source>
        <dbReference type="ARBA" id="ARBA00022840"/>
    </source>
</evidence>
<organism evidence="6 7">
    <name type="scientific">Hufsiella arboris</name>
    <dbReference type="NCBI Taxonomy" id="2695275"/>
    <lineage>
        <taxon>Bacteria</taxon>
        <taxon>Pseudomonadati</taxon>
        <taxon>Bacteroidota</taxon>
        <taxon>Sphingobacteriia</taxon>
        <taxon>Sphingobacteriales</taxon>
        <taxon>Sphingobacteriaceae</taxon>
        <taxon>Hufsiella</taxon>
    </lineage>
</organism>
<reference evidence="6 7" key="1">
    <citation type="submission" date="2019-11" db="EMBL/GenBank/DDBJ databases">
        <title>Pedobacter sp. HMF7647 Genome sequencing and assembly.</title>
        <authorList>
            <person name="Kang H."/>
            <person name="Kim H."/>
            <person name="Joh K."/>
        </authorList>
    </citation>
    <scope>NUCLEOTIDE SEQUENCE [LARGE SCALE GENOMIC DNA]</scope>
    <source>
        <strain evidence="6 7">HMF7647</strain>
    </source>
</reference>
<evidence type="ECO:0000259" key="5">
    <source>
        <dbReference type="Pfam" id="PF13087"/>
    </source>
</evidence>
<gene>
    <name evidence="6" type="ORF">GS399_11095</name>
</gene>
<protein>
    <recommendedName>
        <fullName evidence="5">DNA2/NAM7 helicase-like C-terminal domain-containing protein</fullName>
    </recommendedName>
</protein>
<dbReference type="PANTHER" id="PTHR43788:SF8">
    <property type="entry name" value="DNA-BINDING PROTEIN SMUBP-2"/>
    <property type="match status" value="1"/>
</dbReference>
<evidence type="ECO:0000256" key="2">
    <source>
        <dbReference type="ARBA" id="ARBA00022801"/>
    </source>
</evidence>
<keyword evidence="4" id="KW-0067">ATP-binding</keyword>
<dbReference type="EMBL" id="WVHT01000004">
    <property type="protein sequence ID" value="MXV51517.1"/>
    <property type="molecule type" value="Genomic_DNA"/>
</dbReference>
<dbReference type="InterPro" id="IPR027417">
    <property type="entry name" value="P-loop_NTPase"/>
</dbReference>
<dbReference type="CDD" id="cd18808">
    <property type="entry name" value="SF1_C_Upf1"/>
    <property type="match status" value="1"/>
</dbReference>
<dbReference type="InterPro" id="IPR041679">
    <property type="entry name" value="DNA2/NAM7-like_C"/>
</dbReference>
<dbReference type="GO" id="GO:0043139">
    <property type="term" value="F:5'-3' DNA helicase activity"/>
    <property type="evidence" value="ECO:0007669"/>
    <property type="project" value="TreeGrafter"/>
</dbReference>
<dbReference type="Pfam" id="PF13087">
    <property type="entry name" value="AAA_12"/>
    <property type="match status" value="1"/>
</dbReference>
<keyword evidence="1" id="KW-0547">Nucleotide-binding</keyword>
<dbReference type="PANTHER" id="PTHR43788">
    <property type="entry name" value="DNA2/NAM7 HELICASE FAMILY MEMBER"/>
    <property type="match status" value="1"/>
</dbReference>
<name>A0A7K1YAA2_9SPHI</name>
<feature type="domain" description="DNA2/NAM7 helicase-like C-terminal" evidence="5">
    <location>
        <begin position="972"/>
        <end position="1144"/>
    </location>
</feature>
<proteinExistence type="predicted"/>
<evidence type="ECO:0000313" key="7">
    <source>
        <dbReference type="Proteomes" id="UP000466586"/>
    </source>
</evidence>
<dbReference type="Gene3D" id="3.40.50.300">
    <property type="entry name" value="P-loop containing nucleotide triphosphate hydrolases"/>
    <property type="match status" value="2"/>
</dbReference>
<dbReference type="Proteomes" id="UP000466586">
    <property type="component" value="Unassembled WGS sequence"/>
</dbReference>
<comment type="caution">
    <text evidence="6">The sequence shown here is derived from an EMBL/GenBank/DDBJ whole genome shotgun (WGS) entry which is preliminary data.</text>
</comment>
<dbReference type="AlphaFoldDB" id="A0A7K1YAA2"/>